<dbReference type="InterPro" id="IPR011055">
    <property type="entry name" value="Dup_hybrid_motif"/>
</dbReference>
<protein>
    <recommendedName>
        <fullName evidence="3">M23ase beta-sheet core domain-containing protein</fullName>
    </recommendedName>
</protein>
<dbReference type="GO" id="GO:0004222">
    <property type="term" value="F:metalloendopeptidase activity"/>
    <property type="evidence" value="ECO:0007669"/>
    <property type="project" value="TreeGrafter"/>
</dbReference>
<accession>A0A212IZ77</accession>
<evidence type="ECO:0000313" key="4">
    <source>
        <dbReference type="EMBL" id="SBV92516.1"/>
    </source>
</evidence>
<name>A0A212IZ77_9BACT</name>
<sequence>MKKILSVLLIIYTFNLNAQNTYRSPLDIPLILSANFGELRPNHFHSGIDLKTQGVINKPVYSIADGYVSRISVSPSGYGLAIYVAHTNGQTSVYGHIERFAPKIAEYVKEKQYEQESYRVDLSLDQSVFPVKKGDLIAYSGNTGSSGGPHVHFEIRDTESQLALDALEYYKGQITDNVSPAIKGIAVYPIEGRGAVNNNYEPFRRIIGAAPKKKGVKTVPDSIKVWGKIGVGVYANDRMTGTSNIYGVKIVRLFCDGKEIFFSDISSVDFGNTRMINSMIDFDYWYRKKSFYQKSFVEPGNKLSIYKTVNNGYIDINEEKVYKLKYELEDLYGNETTHSFDVYGKKQDIPRRKDCTQLMAWDKDNYYEGNMFSIFIAGGSLYKDLCFNLKRTLSKNYMSAIYEVNDSYVPLDKSCDITIKMTKDSMTNKSQYGIVRITGSRESWIGGKYNNGAITARIRELGNTYAVSIDTQAPTITPVLPAKWVAKGEIKIRLSDNKSGIASYRGTIDGAFALFENDVKSPVYTYKFDPKRLTRGQIHKLVFTAADACGNESSYEYEFKY</sequence>
<dbReference type="CDD" id="cd12797">
    <property type="entry name" value="M23_peptidase"/>
    <property type="match status" value="1"/>
</dbReference>
<dbReference type="SUPFAM" id="SSF51261">
    <property type="entry name" value="Duplicated hybrid motif"/>
    <property type="match status" value="1"/>
</dbReference>
<keyword evidence="1 2" id="KW-0732">Signal</keyword>
<dbReference type="PANTHER" id="PTHR21666">
    <property type="entry name" value="PEPTIDASE-RELATED"/>
    <property type="match status" value="1"/>
</dbReference>
<dbReference type="Gene3D" id="2.70.70.10">
    <property type="entry name" value="Glucose Permease (Domain IIA)"/>
    <property type="match status" value="1"/>
</dbReference>
<feature type="signal peptide" evidence="2">
    <location>
        <begin position="1"/>
        <end position="18"/>
    </location>
</feature>
<proteinExistence type="predicted"/>
<feature type="domain" description="M23ase beta-sheet core" evidence="3">
    <location>
        <begin position="131"/>
        <end position="161"/>
    </location>
</feature>
<evidence type="ECO:0000259" key="3">
    <source>
        <dbReference type="Pfam" id="PF01551"/>
    </source>
</evidence>
<dbReference type="Pfam" id="PF01551">
    <property type="entry name" value="Peptidase_M23"/>
    <property type="match status" value="2"/>
</dbReference>
<dbReference type="AlphaFoldDB" id="A0A212IZ77"/>
<dbReference type="RefSeq" id="WP_296938521.1">
    <property type="nucleotide sequence ID" value="NZ_LT599032.1"/>
</dbReference>
<organism evidence="4">
    <name type="scientific">uncultured Dysgonomonas sp</name>
    <dbReference type="NCBI Taxonomy" id="206096"/>
    <lineage>
        <taxon>Bacteria</taxon>
        <taxon>Pseudomonadati</taxon>
        <taxon>Bacteroidota</taxon>
        <taxon>Bacteroidia</taxon>
        <taxon>Bacteroidales</taxon>
        <taxon>Dysgonomonadaceae</taxon>
        <taxon>Dysgonomonas</taxon>
        <taxon>environmental samples</taxon>
    </lineage>
</organism>
<dbReference type="EMBL" id="FLUM01000001">
    <property type="protein sequence ID" value="SBV92516.1"/>
    <property type="molecule type" value="Genomic_DNA"/>
</dbReference>
<feature type="domain" description="M23ase beta-sheet core" evidence="3">
    <location>
        <begin position="44"/>
        <end position="112"/>
    </location>
</feature>
<feature type="chain" id="PRO_5012103456" description="M23ase beta-sheet core domain-containing protein" evidence="2">
    <location>
        <begin position="19"/>
        <end position="561"/>
    </location>
</feature>
<evidence type="ECO:0000256" key="1">
    <source>
        <dbReference type="ARBA" id="ARBA00022729"/>
    </source>
</evidence>
<evidence type="ECO:0000256" key="2">
    <source>
        <dbReference type="SAM" id="SignalP"/>
    </source>
</evidence>
<gene>
    <name evidence="4" type="ORF">KL86DYS1_10629</name>
</gene>
<dbReference type="InterPro" id="IPR016047">
    <property type="entry name" value="M23ase_b-sheet_dom"/>
</dbReference>
<dbReference type="PANTHER" id="PTHR21666:SF289">
    <property type="entry name" value="L-ALA--D-GLU ENDOPEPTIDASE"/>
    <property type="match status" value="1"/>
</dbReference>
<dbReference type="InterPro" id="IPR050570">
    <property type="entry name" value="Cell_wall_metabolism_enzyme"/>
</dbReference>
<reference evidence="4" key="1">
    <citation type="submission" date="2016-04" db="EMBL/GenBank/DDBJ databases">
        <authorList>
            <person name="Evans L.H."/>
            <person name="Alamgir A."/>
            <person name="Owens N."/>
            <person name="Weber N.D."/>
            <person name="Virtaneva K."/>
            <person name="Barbian K."/>
            <person name="Babar A."/>
            <person name="Rosenke K."/>
        </authorList>
    </citation>
    <scope>NUCLEOTIDE SEQUENCE</scope>
    <source>
        <strain evidence="4">86-1</strain>
    </source>
</reference>